<dbReference type="HOGENOM" id="CLU_106177_0_0_10"/>
<feature type="transmembrane region" description="Helical" evidence="1">
    <location>
        <begin position="176"/>
        <end position="199"/>
    </location>
</feature>
<feature type="transmembrane region" description="Helical" evidence="1">
    <location>
        <begin position="144"/>
        <end position="164"/>
    </location>
</feature>
<keyword evidence="1" id="KW-0472">Membrane</keyword>
<reference evidence="2 3" key="1">
    <citation type="submission" date="2009-09" db="EMBL/GenBank/DDBJ databases">
        <authorList>
            <person name="Weinstock G."/>
            <person name="Sodergren E."/>
            <person name="Clifton S."/>
            <person name="Fulton L."/>
            <person name="Fulton B."/>
            <person name="Courtney L."/>
            <person name="Fronick C."/>
            <person name="Harrison M."/>
            <person name="Strong C."/>
            <person name="Farmer C."/>
            <person name="Delahaunty K."/>
            <person name="Markovic C."/>
            <person name="Hall O."/>
            <person name="Minx P."/>
            <person name="Tomlinson C."/>
            <person name="Mitreva M."/>
            <person name="Nelson J."/>
            <person name="Hou S."/>
            <person name="Wollam A."/>
            <person name="Pepin K.H."/>
            <person name="Johnson M."/>
            <person name="Bhonagiri V."/>
            <person name="Nash W.E."/>
            <person name="Warren W."/>
            <person name="Chinwalla A."/>
            <person name="Mardis E.R."/>
            <person name="Wilson R.K."/>
        </authorList>
    </citation>
    <scope>NUCLEOTIDE SEQUENCE [LARGE SCALE GENOMIC DNA]</scope>
    <source>
        <strain evidence="2 3">F0319</strain>
    </source>
</reference>
<evidence type="ECO:0000313" key="2">
    <source>
        <dbReference type="EMBL" id="EEX17847.1"/>
    </source>
</evidence>
<keyword evidence="1" id="KW-1133">Transmembrane helix</keyword>
<proteinExistence type="predicted"/>
<feature type="transmembrane region" description="Helical" evidence="1">
    <location>
        <begin position="7"/>
        <end position="26"/>
    </location>
</feature>
<sequence>MKNKLGYVVIVLSLTQIAVILLSWLITAANPDWALHSLLSSEGIRWFFGSFVSNQLTSWLVYLMVASIAVGAFVRTRFLKALQRRLSRQQRHRFPLTYPERIGLRIALVEFIAFIVVMVLLTLVPHAILLSVTGQLYPSSFSASLIPALSFILLVMSLSYGIASKTIDSITTMHDMLTYGLLLSSRYVPTYVLAIQLYMSLRYVFQ</sequence>
<dbReference type="AlphaFoldDB" id="C9MRQ8"/>
<dbReference type="Pfam" id="PF03806">
    <property type="entry name" value="ABG_transport"/>
    <property type="match status" value="1"/>
</dbReference>
<organism evidence="2 3">
    <name type="scientific">Prevotella veroralis F0319</name>
    <dbReference type="NCBI Taxonomy" id="649761"/>
    <lineage>
        <taxon>Bacteria</taxon>
        <taxon>Pseudomonadati</taxon>
        <taxon>Bacteroidota</taxon>
        <taxon>Bacteroidia</taxon>
        <taxon>Bacteroidales</taxon>
        <taxon>Prevotellaceae</taxon>
        <taxon>Prevotella</taxon>
    </lineage>
</organism>
<evidence type="ECO:0000313" key="3">
    <source>
        <dbReference type="Proteomes" id="UP000003327"/>
    </source>
</evidence>
<dbReference type="eggNOG" id="COG2978">
    <property type="taxonomic scope" value="Bacteria"/>
</dbReference>
<dbReference type="STRING" id="649761.HMPREF0973_02321"/>
<gene>
    <name evidence="2" type="ORF">HMPREF0973_02321</name>
</gene>
<keyword evidence="3" id="KW-1185">Reference proteome</keyword>
<evidence type="ECO:0000256" key="1">
    <source>
        <dbReference type="SAM" id="Phobius"/>
    </source>
</evidence>
<dbReference type="EMBL" id="ACVA01000053">
    <property type="protein sequence ID" value="EEX17847.1"/>
    <property type="molecule type" value="Genomic_DNA"/>
</dbReference>
<comment type="caution">
    <text evidence="2">The sequence shown here is derived from an EMBL/GenBank/DDBJ whole genome shotgun (WGS) entry which is preliminary data.</text>
</comment>
<accession>C9MRQ8</accession>
<feature type="transmembrane region" description="Helical" evidence="1">
    <location>
        <begin position="59"/>
        <end position="82"/>
    </location>
</feature>
<protein>
    <submittedName>
        <fullName evidence="2">Uncharacterized protein</fullName>
    </submittedName>
</protein>
<feature type="transmembrane region" description="Helical" evidence="1">
    <location>
        <begin position="102"/>
        <end position="124"/>
    </location>
</feature>
<dbReference type="Proteomes" id="UP000003327">
    <property type="component" value="Unassembled WGS sequence"/>
</dbReference>
<keyword evidence="1" id="KW-0812">Transmembrane</keyword>
<dbReference type="OrthoDB" id="1111220at2"/>
<dbReference type="GO" id="GO:1902604">
    <property type="term" value="P:p-aminobenzoyl-glutamate transmembrane transport"/>
    <property type="evidence" value="ECO:0007669"/>
    <property type="project" value="InterPro"/>
</dbReference>
<dbReference type="GO" id="GO:0015558">
    <property type="term" value="F:secondary active p-aminobenzoyl-glutamate transmembrane transporter activity"/>
    <property type="evidence" value="ECO:0007669"/>
    <property type="project" value="InterPro"/>
</dbReference>
<name>C9MRQ8_9BACT</name>
<dbReference type="RefSeq" id="WP_004384005.1">
    <property type="nucleotide sequence ID" value="NZ_GG698715.1"/>
</dbReference>
<dbReference type="InterPro" id="IPR004697">
    <property type="entry name" value="AbgT"/>
</dbReference>